<evidence type="ECO:0000256" key="2">
    <source>
        <dbReference type="RuleBase" id="RU003858"/>
    </source>
</evidence>
<sequence>MSFADFGTGGGGAGWSHSSSGPQPASTTVEIPLHQAGALSSSPSGIDPTGTFRKLWDNVSNSIFQVSSNVATIQRLLNLFGSHRDTPEMRWQLHDVTERTRQLIKTTSLELKKIMAVRPSDGDRQIRITQKKLQKDFEEVLRRFQEASKIAAEKSRDYVTMARAQKMQTVVDEEGTEDEPLLGHSQQLSQLRALDEEVEFNEALITEREHDLVGIERSIQEVNEIFRDLGTLVNEQQYLLDNIETNVGAVAVNVEGAHTELRTASAYQARSRSFMCWAFIILLIISLVVLALMHPWTWGH</sequence>
<dbReference type="InterPro" id="IPR045242">
    <property type="entry name" value="Syntaxin"/>
</dbReference>
<gene>
    <name evidence="6" type="ORF">BASA50_006989</name>
</gene>
<dbReference type="InterPro" id="IPR006011">
    <property type="entry name" value="Syntaxin_N"/>
</dbReference>
<dbReference type="PANTHER" id="PTHR19957:SF38">
    <property type="entry name" value="LD27581P"/>
    <property type="match status" value="1"/>
</dbReference>
<comment type="similarity">
    <text evidence="1 2">Belongs to the syntaxin family.</text>
</comment>
<evidence type="ECO:0000259" key="5">
    <source>
        <dbReference type="PROSITE" id="PS50192"/>
    </source>
</evidence>
<dbReference type="PROSITE" id="PS00914">
    <property type="entry name" value="SYNTAXIN"/>
    <property type="match status" value="1"/>
</dbReference>
<keyword evidence="4" id="KW-0812">Transmembrane</keyword>
<dbReference type="Pfam" id="PF05739">
    <property type="entry name" value="SNARE"/>
    <property type="match status" value="1"/>
</dbReference>
<accession>A0ABQ8F890</accession>
<comment type="caution">
    <text evidence="6">The sequence shown here is derived from an EMBL/GenBank/DDBJ whole genome shotgun (WGS) entry which is preliminary data.</text>
</comment>
<dbReference type="SMART" id="SM00503">
    <property type="entry name" value="SynN"/>
    <property type="match status" value="1"/>
</dbReference>
<evidence type="ECO:0000256" key="1">
    <source>
        <dbReference type="ARBA" id="ARBA00009063"/>
    </source>
</evidence>
<evidence type="ECO:0000256" key="3">
    <source>
        <dbReference type="SAM" id="MobiDB-lite"/>
    </source>
</evidence>
<feature type="transmembrane region" description="Helical" evidence="4">
    <location>
        <begin position="274"/>
        <end position="296"/>
    </location>
</feature>
<dbReference type="Gene3D" id="1.20.58.70">
    <property type="match status" value="1"/>
</dbReference>
<evidence type="ECO:0000256" key="4">
    <source>
        <dbReference type="SAM" id="Phobius"/>
    </source>
</evidence>
<keyword evidence="4" id="KW-0472">Membrane</keyword>
<dbReference type="PROSITE" id="PS50192">
    <property type="entry name" value="T_SNARE"/>
    <property type="match status" value="1"/>
</dbReference>
<dbReference type="Proteomes" id="UP001648503">
    <property type="component" value="Unassembled WGS sequence"/>
</dbReference>
<dbReference type="EMBL" id="JAFCIX010000341">
    <property type="protein sequence ID" value="KAH6593933.1"/>
    <property type="molecule type" value="Genomic_DNA"/>
</dbReference>
<keyword evidence="4" id="KW-1133">Transmembrane helix</keyword>
<name>A0ABQ8F890_9FUNG</name>
<organism evidence="6 7">
    <name type="scientific">Batrachochytrium salamandrivorans</name>
    <dbReference type="NCBI Taxonomy" id="1357716"/>
    <lineage>
        <taxon>Eukaryota</taxon>
        <taxon>Fungi</taxon>
        <taxon>Fungi incertae sedis</taxon>
        <taxon>Chytridiomycota</taxon>
        <taxon>Chytridiomycota incertae sedis</taxon>
        <taxon>Chytridiomycetes</taxon>
        <taxon>Rhizophydiales</taxon>
        <taxon>Rhizophydiales incertae sedis</taxon>
        <taxon>Batrachochytrium</taxon>
    </lineage>
</organism>
<protein>
    <recommendedName>
        <fullName evidence="5">t-SNARE coiled-coil homology domain-containing protein</fullName>
    </recommendedName>
</protein>
<proteinExistence type="inferred from homology"/>
<dbReference type="CDD" id="cd15840">
    <property type="entry name" value="SNARE_Qa"/>
    <property type="match status" value="1"/>
</dbReference>
<dbReference type="Pfam" id="PF14523">
    <property type="entry name" value="Syntaxin_2"/>
    <property type="match status" value="1"/>
</dbReference>
<dbReference type="SMART" id="SM00397">
    <property type="entry name" value="t_SNARE"/>
    <property type="match status" value="1"/>
</dbReference>
<reference evidence="6 7" key="1">
    <citation type="submission" date="2021-02" db="EMBL/GenBank/DDBJ databases">
        <title>Variation within the Batrachochytrium salamandrivorans European outbreak.</title>
        <authorList>
            <person name="Kelly M."/>
            <person name="Pasmans F."/>
            <person name="Shea T.P."/>
            <person name="Munoz J.F."/>
            <person name="Carranza S."/>
            <person name="Cuomo C.A."/>
            <person name="Martel A."/>
        </authorList>
    </citation>
    <scope>NUCLEOTIDE SEQUENCE [LARGE SCALE GENOMIC DNA]</scope>
    <source>
        <strain evidence="6 7">AMFP18/2</strain>
    </source>
</reference>
<dbReference type="InterPro" id="IPR010989">
    <property type="entry name" value="SNARE"/>
</dbReference>
<feature type="region of interest" description="Disordered" evidence="3">
    <location>
        <begin position="1"/>
        <end position="27"/>
    </location>
</feature>
<dbReference type="SUPFAM" id="SSF47661">
    <property type="entry name" value="t-snare proteins"/>
    <property type="match status" value="1"/>
</dbReference>
<dbReference type="InterPro" id="IPR000727">
    <property type="entry name" value="T_SNARE_dom"/>
</dbReference>
<feature type="domain" description="T-SNARE coiled-coil homology" evidence="5">
    <location>
        <begin position="202"/>
        <end position="264"/>
    </location>
</feature>
<dbReference type="InterPro" id="IPR006012">
    <property type="entry name" value="Syntaxin/epimorphin_CS"/>
</dbReference>
<dbReference type="Gene3D" id="1.20.5.110">
    <property type="match status" value="1"/>
</dbReference>
<evidence type="ECO:0000313" key="7">
    <source>
        <dbReference type="Proteomes" id="UP001648503"/>
    </source>
</evidence>
<keyword evidence="7" id="KW-1185">Reference proteome</keyword>
<dbReference type="PANTHER" id="PTHR19957">
    <property type="entry name" value="SYNTAXIN"/>
    <property type="match status" value="1"/>
</dbReference>
<evidence type="ECO:0000313" key="6">
    <source>
        <dbReference type="EMBL" id="KAH6593933.1"/>
    </source>
</evidence>